<dbReference type="Gene3D" id="1.10.10.60">
    <property type="entry name" value="Homeodomain-like"/>
    <property type="match status" value="2"/>
</dbReference>
<dbReference type="PANTHER" id="PTHR43280:SF2">
    <property type="entry name" value="HTH-TYPE TRANSCRIPTIONAL REGULATOR EXSA"/>
    <property type="match status" value="1"/>
</dbReference>
<dbReference type="InterPro" id="IPR037923">
    <property type="entry name" value="HTH-like"/>
</dbReference>
<dbReference type="InterPro" id="IPR003313">
    <property type="entry name" value="AraC-bd"/>
</dbReference>
<evidence type="ECO:0000256" key="2">
    <source>
        <dbReference type="ARBA" id="ARBA00023125"/>
    </source>
</evidence>
<dbReference type="PRINTS" id="PR00032">
    <property type="entry name" value="HTHARAC"/>
</dbReference>
<dbReference type="InterPro" id="IPR009057">
    <property type="entry name" value="Homeodomain-like_sf"/>
</dbReference>
<dbReference type="PROSITE" id="PS01124">
    <property type="entry name" value="HTH_ARAC_FAMILY_2"/>
    <property type="match status" value="1"/>
</dbReference>
<dbReference type="InterPro" id="IPR018062">
    <property type="entry name" value="HTH_AraC-typ_CS"/>
</dbReference>
<dbReference type="SUPFAM" id="SSF46689">
    <property type="entry name" value="Homeodomain-like"/>
    <property type="match status" value="2"/>
</dbReference>
<dbReference type="GO" id="GO:0043565">
    <property type="term" value="F:sequence-specific DNA binding"/>
    <property type="evidence" value="ECO:0007669"/>
    <property type="project" value="InterPro"/>
</dbReference>
<evidence type="ECO:0000259" key="4">
    <source>
        <dbReference type="PROSITE" id="PS01124"/>
    </source>
</evidence>
<feature type="domain" description="HTH araC/xylS-type" evidence="4">
    <location>
        <begin position="195"/>
        <end position="293"/>
    </location>
</feature>
<organism evidence="5 6">
    <name type="scientific">Paenibacillus agaridevorans</name>
    <dbReference type="NCBI Taxonomy" id="171404"/>
    <lineage>
        <taxon>Bacteria</taxon>
        <taxon>Bacillati</taxon>
        <taxon>Bacillota</taxon>
        <taxon>Bacilli</taxon>
        <taxon>Bacillales</taxon>
        <taxon>Paenibacillaceae</taxon>
        <taxon>Paenibacillus</taxon>
    </lineage>
</organism>
<dbReference type="SUPFAM" id="SSF51215">
    <property type="entry name" value="Regulatory protein AraC"/>
    <property type="match status" value="1"/>
</dbReference>
<keyword evidence="1" id="KW-0805">Transcription regulation</keyword>
<accession>A0A2R5F002</accession>
<comment type="caution">
    <text evidence="5">The sequence shown here is derived from an EMBL/GenBank/DDBJ whole genome shotgun (WGS) entry which is preliminary data.</text>
</comment>
<dbReference type="InterPro" id="IPR020449">
    <property type="entry name" value="Tscrpt_reg_AraC-type_HTH"/>
</dbReference>
<dbReference type="GO" id="GO:0003700">
    <property type="term" value="F:DNA-binding transcription factor activity"/>
    <property type="evidence" value="ECO:0007669"/>
    <property type="project" value="InterPro"/>
</dbReference>
<dbReference type="PANTHER" id="PTHR43280">
    <property type="entry name" value="ARAC-FAMILY TRANSCRIPTIONAL REGULATOR"/>
    <property type="match status" value="1"/>
</dbReference>
<reference evidence="5 6" key="1">
    <citation type="submission" date="2017-08" db="EMBL/GenBank/DDBJ databases">
        <title>Substantial Increase in Enzyme Production by Combined Drug-Resistance Mutations in Paenibacillus agaridevorans.</title>
        <authorList>
            <person name="Tanaka Y."/>
            <person name="Funane K."/>
            <person name="Hosaka T."/>
            <person name="Shiwa Y."/>
            <person name="Fujita N."/>
            <person name="Miyazaki T."/>
            <person name="Yoshikawa H."/>
            <person name="Murakami K."/>
            <person name="Kasahara K."/>
            <person name="Inaoka T."/>
            <person name="Hiraga Y."/>
            <person name="Ochi K."/>
        </authorList>
    </citation>
    <scope>NUCLEOTIDE SEQUENCE [LARGE SCALE GENOMIC DNA]</scope>
    <source>
        <strain evidence="5 6">T-3040</strain>
    </source>
</reference>
<dbReference type="InterPro" id="IPR018060">
    <property type="entry name" value="HTH_AraC"/>
</dbReference>
<keyword evidence="3" id="KW-0804">Transcription</keyword>
<dbReference type="SMART" id="SM00342">
    <property type="entry name" value="HTH_ARAC"/>
    <property type="match status" value="1"/>
</dbReference>
<keyword evidence="6" id="KW-1185">Reference proteome</keyword>
<dbReference type="EMBL" id="BDQX01000182">
    <property type="protein sequence ID" value="GBG08961.1"/>
    <property type="molecule type" value="Genomic_DNA"/>
</dbReference>
<name>A0A2R5F002_9BACL</name>
<proteinExistence type="predicted"/>
<dbReference type="Proteomes" id="UP000245202">
    <property type="component" value="Unassembled WGS sequence"/>
</dbReference>
<dbReference type="Gene3D" id="2.60.120.10">
    <property type="entry name" value="Jelly Rolls"/>
    <property type="match status" value="1"/>
</dbReference>
<gene>
    <name evidence="5" type="ORF">PAT3040_03578</name>
</gene>
<protein>
    <submittedName>
        <fullName evidence="5">Putative AraC family transcriptional regulator</fullName>
    </submittedName>
</protein>
<dbReference type="AlphaFoldDB" id="A0A2R5F002"/>
<dbReference type="PROSITE" id="PS00041">
    <property type="entry name" value="HTH_ARAC_FAMILY_1"/>
    <property type="match status" value="1"/>
</dbReference>
<dbReference type="Pfam" id="PF12833">
    <property type="entry name" value="HTH_18"/>
    <property type="match status" value="1"/>
</dbReference>
<evidence type="ECO:0000256" key="1">
    <source>
        <dbReference type="ARBA" id="ARBA00023015"/>
    </source>
</evidence>
<evidence type="ECO:0000313" key="6">
    <source>
        <dbReference type="Proteomes" id="UP000245202"/>
    </source>
</evidence>
<sequence length="295" mass="34784">MHLKDCISSSIYKLQQNFMGNWFVAGSEMDKRKLEQGWMGEDRYEAVFEPHKHGSPELYICLQGHCAMKYGDEMLALKEGDVCLLPPGVWHDELPGRSTPYQALWIRFDYHQILPILFYRDCANNILLIEGNEFQCEFEDHFIQHQLKNELEHQSSLQIELIKIYILQVLIYLLRKMENKKESNSSEKWKKSVVKRVQQYIDQNHNRVLRLSEISQEVSISANYLNSIFKSETGHTIMQYIEDYKIDKAKHYLSETDQSMNAVASSLGYYDQYHFSKIFKKETGLTPTQYRKSRA</sequence>
<dbReference type="InterPro" id="IPR014710">
    <property type="entry name" value="RmlC-like_jellyroll"/>
</dbReference>
<dbReference type="RefSeq" id="WP_108993798.1">
    <property type="nucleotide sequence ID" value="NZ_BDQX01000182.1"/>
</dbReference>
<keyword evidence="2" id="KW-0238">DNA-binding</keyword>
<evidence type="ECO:0000256" key="3">
    <source>
        <dbReference type="ARBA" id="ARBA00023163"/>
    </source>
</evidence>
<evidence type="ECO:0000313" key="5">
    <source>
        <dbReference type="EMBL" id="GBG08961.1"/>
    </source>
</evidence>
<dbReference type="Pfam" id="PF02311">
    <property type="entry name" value="AraC_binding"/>
    <property type="match status" value="1"/>
</dbReference>